<evidence type="ECO:0000313" key="11">
    <source>
        <dbReference type="Proteomes" id="UP000246036"/>
    </source>
</evidence>
<evidence type="ECO:0000313" key="9">
    <source>
        <dbReference type="EMBL" id="KJY56334.1"/>
    </source>
</evidence>
<keyword evidence="2" id="KW-0678">Repressor</keyword>
<keyword evidence="4" id="KW-0238">DNA-binding</keyword>
<evidence type="ECO:0000256" key="6">
    <source>
        <dbReference type="ARBA" id="ARBA00024937"/>
    </source>
</evidence>
<accession>A0A0F4LDH0</accession>
<dbReference type="EMBL" id="CP029477">
    <property type="protein sequence ID" value="AWM75054.1"/>
    <property type="molecule type" value="Genomic_DNA"/>
</dbReference>
<feature type="domain" description="HTH deoR-type" evidence="7">
    <location>
        <begin position="5"/>
        <end position="60"/>
    </location>
</feature>
<dbReference type="PATRIC" id="fig|1218493.3.peg.685"/>
<dbReference type="EMBL" id="JXBY01000016">
    <property type="protein sequence ID" value="KJY56334.1"/>
    <property type="molecule type" value="Genomic_DNA"/>
</dbReference>
<dbReference type="InterPro" id="IPR037171">
    <property type="entry name" value="NagB/RpiA_transferase-like"/>
</dbReference>
<dbReference type="InterPro" id="IPR050313">
    <property type="entry name" value="Carb_Metab_HTH_regulators"/>
</dbReference>
<dbReference type="HOGENOM" id="CLU_060699_0_0_9"/>
<dbReference type="OrthoDB" id="9798651at2"/>
<dbReference type="SMART" id="SM00420">
    <property type="entry name" value="HTH_DEOR"/>
    <property type="match status" value="1"/>
</dbReference>
<evidence type="ECO:0000256" key="2">
    <source>
        <dbReference type="ARBA" id="ARBA00022491"/>
    </source>
</evidence>
<reference evidence="9 10" key="1">
    <citation type="submission" date="2014-12" db="EMBL/GenBank/DDBJ databases">
        <title>Comparative genomics of the lactic acid bacteria isolated from the honey bee gut.</title>
        <authorList>
            <person name="Ellegaard K.M."/>
            <person name="Tamarit D."/>
            <person name="Javelind E."/>
            <person name="Olofsson T."/>
            <person name="Andersson S.G."/>
            <person name="Vasquez A."/>
        </authorList>
    </citation>
    <scope>NUCLEOTIDE SEQUENCE [LARGE SCALE GENOMIC DNA]</scope>
    <source>
        <strain evidence="9 10">Biut2</strain>
    </source>
</reference>
<name>A0A0F4LDH0_9LACO</name>
<dbReference type="RefSeq" id="WP_045927804.1">
    <property type="nucleotide sequence ID" value="NZ_CP029477.1"/>
</dbReference>
<evidence type="ECO:0000313" key="8">
    <source>
        <dbReference type="EMBL" id="AWM75054.1"/>
    </source>
</evidence>
<protein>
    <recommendedName>
        <fullName evidence="1">Lactose phosphotransferase system repressor</fullName>
    </recommendedName>
</protein>
<dbReference type="InterPro" id="IPR036390">
    <property type="entry name" value="WH_DNA-bd_sf"/>
</dbReference>
<dbReference type="KEGG" id="lkl:DKL58_03305"/>
<gene>
    <name evidence="8" type="ORF">DKL58_03305</name>
    <name evidence="9" type="ORF">JF76_06410</name>
</gene>
<keyword evidence="3" id="KW-0805">Transcription regulation</keyword>
<dbReference type="Proteomes" id="UP000246036">
    <property type="component" value="Chromosome"/>
</dbReference>
<dbReference type="Proteomes" id="UP000033533">
    <property type="component" value="Unassembled WGS sequence"/>
</dbReference>
<reference evidence="8 11" key="2">
    <citation type="submission" date="2018-05" db="EMBL/GenBank/DDBJ databases">
        <title>Reference genomes for bee gut microbiota database.</title>
        <authorList>
            <person name="Ellegaard K.M."/>
        </authorList>
    </citation>
    <scope>NUCLEOTIDE SEQUENCE [LARGE SCALE GENOMIC DNA]</scope>
    <source>
        <strain evidence="8 11">ESL0186</strain>
    </source>
</reference>
<evidence type="ECO:0000313" key="10">
    <source>
        <dbReference type="Proteomes" id="UP000033533"/>
    </source>
</evidence>
<dbReference type="STRING" id="1218493.JF76_06410"/>
<evidence type="ECO:0000259" key="7">
    <source>
        <dbReference type="PROSITE" id="PS51000"/>
    </source>
</evidence>
<dbReference type="SUPFAM" id="SSF46785">
    <property type="entry name" value="Winged helix' DNA-binding domain"/>
    <property type="match status" value="1"/>
</dbReference>
<dbReference type="SUPFAM" id="SSF100950">
    <property type="entry name" value="NagB/RpiA/CoA transferase-like"/>
    <property type="match status" value="1"/>
</dbReference>
<comment type="function">
    <text evidence="6">Repressor of the lactose catabolism operon. Galactose-6-phosphate is the inducer.</text>
</comment>
<dbReference type="AlphaFoldDB" id="A0A0F4LDH0"/>
<dbReference type="PANTHER" id="PTHR30363">
    <property type="entry name" value="HTH-TYPE TRANSCRIPTIONAL REGULATOR SRLR-RELATED"/>
    <property type="match status" value="1"/>
</dbReference>
<keyword evidence="5" id="KW-0804">Transcription</keyword>
<sequence>MNVSKADRLQQIIEILAKNKRISTKELQEKLGISISTLRRDLISLQATNTISRTHGYVSLLENSNVEIAYATRRSENVAVKNKLCKYAADLITNGAAIFLDGSSTLTFLPKYFAGKENLHIITNNINIVDEVTQLRNIDISVLGGQISNRSNSILGPKAIYDLNNNYRPNLNFISCSSIDENGIYMADESQTYMKRAAIAKSEKTILLIDHTKFGKKDYILLSDFNSKKIKTIITDKTPSTAIAKNITSSGIDLIVTSTQ</sequence>
<dbReference type="SMART" id="SM01134">
    <property type="entry name" value="DeoRC"/>
    <property type="match status" value="1"/>
</dbReference>
<dbReference type="Pfam" id="PF00455">
    <property type="entry name" value="DeoRC"/>
    <property type="match status" value="1"/>
</dbReference>
<keyword evidence="11" id="KW-1185">Reference proteome</keyword>
<dbReference type="Pfam" id="PF08220">
    <property type="entry name" value="HTH_DeoR"/>
    <property type="match status" value="1"/>
</dbReference>
<dbReference type="InterPro" id="IPR036388">
    <property type="entry name" value="WH-like_DNA-bd_sf"/>
</dbReference>
<evidence type="ECO:0000256" key="1">
    <source>
        <dbReference type="ARBA" id="ARBA00021390"/>
    </source>
</evidence>
<dbReference type="InterPro" id="IPR001034">
    <property type="entry name" value="DeoR_HTH"/>
</dbReference>
<dbReference type="PROSITE" id="PS51000">
    <property type="entry name" value="HTH_DEOR_2"/>
    <property type="match status" value="1"/>
</dbReference>
<dbReference type="InterPro" id="IPR018356">
    <property type="entry name" value="Tscrpt_reg_HTH_DeoR_CS"/>
</dbReference>
<dbReference type="GO" id="GO:0003700">
    <property type="term" value="F:DNA-binding transcription factor activity"/>
    <property type="evidence" value="ECO:0007669"/>
    <property type="project" value="InterPro"/>
</dbReference>
<dbReference type="InterPro" id="IPR014036">
    <property type="entry name" value="DeoR-like_C"/>
</dbReference>
<evidence type="ECO:0000256" key="4">
    <source>
        <dbReference type="ARBA" id="ARBA00023125"/>
    </source>
</evidence>
<proteinExistence type="predicted"/>
<dbReference type="PROSITE" id="PS00894">
    <property type="entry name" value="HTH_DEOR_1"/>
    <property type="match status" value="1"/>
</dbReference>
<dbReference type="Gene3D" id="3.40.50.1360">
    <property type="match status" value="1"/>
</dbReference>
<organism evidence="9 10">
    <name type="scientific">Lactobacillus kullabergensis</name>
    <dbReference type="NCBI Taxonomy" id="1218493"/>
    <lineage>
        <taxon>Bacteria</taxon>
        <taxon>Bacillati</taxon>
        <taxon>Bacillota</taxon>
        <taxon>Bacilli</taxon>
        <taxon>Lactobacillales</taxon>
        <taxon>Lactobacillaceae</taxon>
        <taxon>Lactobacillus</taxon>
    </lineage>
</organism>
<dbReference type="PRINTS" id="PR00037">
    <property type="entry name" value="HTHLACR"/>
</dbReference>
<dbReference type="Gene3D" id="1.10.10.10">
    <property type="entry name" value="Winged helix-like DNA-binding domain superfamily/Winged helix DNA-binding domain"/>
    <property type="match status" value="1"/>
</dbReference>
<dbReference type="GO" id="GO:0003677">
    <property type="term" value="F:DNA binding"/>
    <property type="evidence" value="ECO:0007669"/>
    <property type="project" value="UniProtKB-KW"/>
</dbReference>
<evidence type="ECO:0000256" key="3">
    <source>
        <dbReference type="ARBA" id="ARBA00023015"/>
    </source>
</evidence>
<evidence type="ECO:0000256" key="5">
    <source>
        <dbReference type="ARBA" id="ARBA00023163"/>
    </source>
</evidence>
<dbReference type="PANTHER" id="PTHR30363:SF4">
    <property type="entry name" value="GLYCEROL-3-PHOSPHATE REGULON REPRESSOR"/>
    <property type="match status" value="1"/>
</dbReference>